<evidence type="ECO:0000313" key="1">
    <source>
        <dbReference type="EMBL" id="EEF33909.1"/>
    </source>
</evidence>
<reference evidence="2" key="1">
    <citation type="journal article" date="2010" name="Nat. Biotechnol.">
        <title>Draft genome sequence of the oilseed species Ricinus communis.</title>
        <authorList>
            <person name="Chan A.P."/>
            <person name="Crabtree J."/>
            <person name="Zhao Q."/>
            <person name="Lorenzi H."/>
            <person name="Orvis J."/>
            <person name="Puiu D."/>
            <person name="Melake-Berhan A."/>
            <person name="Jones K.M."/>
            <person name="Redman J."/>
            <person name="Chen G."/>
            <person name="Cahoon E.B."/>
            <person name="Gedil M."/>
            <person name="Stanke M."/>
            <person name="Haas B.J."/>
            <person name="Wortman J.R."/>
            <person name="Fraser-Liggett C.M."/>
            <person name="Ravel J."/>
            <person name="Rabinowicz P.D."/>
        </authorList>
    </citation>
    <scope>NUCLEOTIDE SEQUENCE [LARGE SCALE GENOMIC DNA]</scope>
    <source>
        <strain evidence="2">cv. Hale</strain>
    </source>
</reference>
<dbReference type="EMBL" id="EQ974094">
    <property type="protein sequence ID" value="EEF33909.1"/>
    <property type="molecule type" value="Genomic_DNA"/>
</dbReference>
<proteinExistence type="predicted"/>
<protein>
    <submittedName>
        <fullName evidence="1">Uncharacterized protein</fullName>
    </submittedName>
</protein>
<name>B9SR73_RICCO</name>
<organism evidence="1 2">
    <name type="scientific">Ricinus communis</name>
    <name type="common">Castor bean</name>
    <dbReference type="NCBI Taxonomy" id="3988"/>
    <lineage>
        <taxon>Eukaryota</taxon>
        <taxon>Viridiplantae</taxon>
        <taxon>Streptophyta</taxon>
        <taxon>Embryophyta</taxon>
        <taxon>Tracheophyta</taxon>
        <taxon>Spermatophyta</taxon>
        <taxon>Magnoliopsida</taxon>
        <taxon>eudicotyledons</taxon>
        <taxon>Gunneridae</taxon>
        <taxon>Pentapetalae</taxon>
        <taxon>rosids</taxon>
        <taxon>fabids</taxon>
        <taxon>Malpighiales</taxon>
        <taxon>Euphorbiaceae</taxon>
        <taxon>Acalyphoideae</taxon>
        <taxon>Acalypheae</taxon>
        <taxon>Ricinus</taxon>
    </lineage>
</organism>
<evidence type="ECO:0000313" key="2">
    <source>
        <dbReference type="Proteomes" id="UP000008311"/>
    </source>
</evidence>
<dbReference type="InParanoid" id="B9SR73"/>
<dbReference type="AlphaFoldDB" id="B9SR73"/>
<dbReference type="Proteomes" id="UP000008311">
    <property type="component" value="Unassembled WGS sequence"/>
</dbReference>
<accession>B9SR73</accession>
<gene>
    <name evidence="1" type="ORF">RCOM_1182900</name>
</gene>
<keyword evidence="2" id="KW-1185">Reference proteome</keyword>
<sequence>MESSKFCKIVSFSRNFIDVEVQLDNHSLWRLTGVCGVLEHIRRHQAWNMLIQLASKSTLPRCCIGDFTDILFSHEKKGRVPHSNWLLRGFHDTISVCGLYGLGVSIHVGKRPKNEKFGGGKIG</sequence>